<feature type="region of interest" description="Disordered" evidence="1">
    <location>
        <begin position="130"/>
        <end position="162"/>
    </location>
</feature>
<evidence type="ECO:0000313" key="2">
    <source>
        <dbReference type="EMBL" id="MDQ0584238.1"/>
    </source>
</evidence>
<keyword evidence="3" id="KW-1185">Reference proteome</keyword>
<evidence type="ECO:0000256" key="1">
    <source>
        <dbReference type="SAM" id="MobiDB-lite"/>
    </source>
</evidence>
<dbReference type="Proteomes" id="UP001230654">
    <property type="component" value="Unassembled WGS sequence"/>
</dbReference>
<name>A0ABU0NYK1_STRRH</name>
<feature type="compositionally biased region" description="Basic and acidic residues" evidence="1">
    <location>
        <begin position="152"/>
        <end position="161"/>
    </location>
</feature>
<gene>
    <name evidence="2" type="ORF">QF030_006416</name>
</gene>
<evidence type="ECO:0000313" key="3">
    <source>
        <dbReference type="Proteomes" id="UP001230654"/>
    </source>
</evidence>
<organism evidence="2 3">
    <name type="scientific">Streptomyces rishiriensis</name>
    <dbReference type="NCBI Taxonomy" id="68264"/>
    <lineage>
        <taxon>Bacteria</taxon>
        <taxon>Bacillati</taxon>
        <taxon>Actinomycetota</taxon>
        <taxon>Actinomycetes</taxon>
        <taxon>Kitasatosporales</taxon>
        <taxon>Streptomycetaceae</taxon>
        <taxon>Streptomyces</taxon>
    </lineage>
</organism>
<proteinExistence type="predicted"/>
<comment type="caution">
    <text evidence="2">The sequence shown here is derived from an EMBL/GenBank/DDBJ whole genome shotgun (WGS) entry which is preliminary data.</text>
</comment>
<sequence>MIGSPDLLVPEPVQIERCGGDRVTGGTDGDRSEGTPLRCRCRCRCRCLCRCLCLRKSRIPCRCGWRRRWRFRRGCFHGGCFRPCFRVCFRPRRLRPLSGLWGRVGHRDPYHRSAGAAQFRVRPLVPTVTGGTPQGDPLVVPRPVYDGRRRRPPVEHRRDGSAARTRVARCGVGALAPTGRAAHRHALGHGPIVLLPPPLVRLLTTFACPLTLLPDSRKYFPYYGSMRIAGNRWKGSPRGATGERIRQL</sequence>
<protein>
    <submittedName>
        <fullName evidence="2">Uncharacterized protein</fullName>
    </submittedName>
</protein>
<accession>A0ABU0NYK1</accession>
<dbReference type="EMBL" id="JAUSWV010000002">
    <property type="protein sequence ID" value="MDQ0584238.1"/>
    <property type="molecule type" value="Genomic_DNA"/>
</dbReference>
<reference evidence="2 3" key="1">
    <citation type="submission" date="2023-07" db="EMBL/GenBank/DDBJ databases">
        <title>Comparative genomics of wheat-associated soil bacteria to identify genetic determinants of phenazine resistance.</title>
        <authorList>
            <person name="Mouncey N."/>
        </authorList>
    </citation>
    <scope>NUCLEOTIDE SEQUENCE [LARGE SCALE GENOMIC DNA]</scope>
    <source>
        <strain evidence="2 3">B2I6</strain>
    </source>
</reference>